<keyword evidence="3" id="KW-0479">Metal-binding</keyword>
<feature type="transmembrane region" description="Helical" evidence="7">
    <location>
        <begin position="87"/>
        <end position="107"/>
    </location>
</feature>
<dbReference type="InterPro" id="IPR017896">
    <property type="entry name" value="4Fe4S_Fe-S-bd"/>
</dbReference>
<name>A0ABT0EA24_9GAMM</name>
<keyword evidence="7" id="KW-0472">Membrane</keyword>
<keyword evidence="4" id="KW-0249">Electron transport</keyword>
<evidence type="ECO:0000256" key="6">
    <source>
        <dbReference type="ARBA" id="ARBA00023014"/>
    </source>
</evidence>
<dbReference type="Gene3D" id="2.60.40.10">
    <property type="entry name" value="Immunoglobulins"/>
    <property type="match status" value="1"/>
</dbReference>
<proteinExistence type="predicted"/>
<dbReference type="SUPFAM" id="SSF54862">
    <property type="entry name" value="4Fe-4S ferredoxins"/>
    <property type="match status" value="1"/>
</dbReference>
<dbReference type="RefSeq" id="WP_246953518.1">
    <property type="nucleotide sequence ID" value="NZ_JALKII010000011.1"/>
</dbReference>
<feature type="transmembrane region" description="Helical" evidence="7">
    <location>
        <begin position="41"/>
        <end position="58"/>
    </location>
</feature>
<evidence type="ECO:0000256" key="5">
    <source>
        <dbReference type="ARBA" id="ARBA00023004"/>
    </source>
</evidence>
<evidence type="ECO:0000259" key="8">
    <source>
        <dbReference type="PROSITE" id="PS51379"/>
    </source>
</evidence>
<evidence type="ECO:0000256" key="3">
    <source>
        <dbReference type="ARBA" id="ARBA00022723"/>
    </source>
</evidence>
<feature type="transmembrane region" description="Helical" evidence="7">
    <location>
        <begin position="191"/>
        <end position="212"/>
    </location>
</feature>
<evidence type="ECO:0000256" key="1">
    <source>
        <dbReference type="ARBA" id="ARBA00022448"/>
    </source>
</evidence>
<protein>
    <submittedName>
        <fullName evidence="9">Cytochrome c oxidase accessory protein CcoG</fullName>
    </submittedName>
</protein>
<evidence type="ECO:0000256" key="4">
    <source>
        <dbReference type="ARBA" id="ARBA00022982"/>
    </source>
</evidence>
<evidence type="ECO:0000313" key="9">
    <source>
        <dbReference type="EMBL" id="MCK0538674.1"/>
    </source>
</evidence>
<feature type="transmembrane region" description="Helical" evidence="7">
    <location>
        <begin position="160"/>
        <end position="179"/>
    </location>
</feature>
<dbReference type="InterPro" id="IPR014116">
    <property type="entry name" value="Cyt_c_oxidase_cbb3_FixG"/>
</dbReference>
<keyword evidence="7" id="KW-0812">Transmembrane</keyword>
<keyword evidence="5" id="KW-0408">Iron</keyword>
<organism evidence="9 10">
    <name type="scientific">Alcanivorax quisquiliarum</name>
    <dbReference type="NCBI Taxonomy" id="2933565"/>
    <lineage>
        <taxon>Bacteria</taxon>
        <taxon>Pseudomonadati</taxon>
        <taxon>Pseudomonadota</taxon>
        <taxon>Gammaproteobacteria</taxon>
        <taxon>Oceanospirillales</taxon>
        <taxon>Alcanivoracaceae</taxon>
        <taxon>Alcanivorax</taxon>
    </lineage>
</organism>
<dbReference type="Pfam" id="PF13746">
    <property type="entry name" value="Fer4_18"/>
    <property type="match status" value="1"/>
</dbReference>
<evidence type="ECO:0000256" key="7">
    <source>
        <dbReference type="SAM" id="Phobius"/>
    </source>
</evidence>
<reference evidence="9" key="1">
    <citation type="submission" date="2022-04" db="EMBL/GenBank/DDBJ databases">
        <title>Alcanivorax sp. CY1518 draft genome sequence.</title>
        <authorList>
            <person name="Zhao G."/>
            <person name="An M."/>
        </authorList>
    </citation>
    <scope>NUCLEOTIDE SEQUENCE</scope>
    <source>
        <strain evidence="9">CY1518</strain>
    </source>
</reference>
<dbReference type="PROSITE" id="PS00198">
    <property type="entry name" value="4FE4S_FER_1"/>
    <property type="match status" value="1"/>
</dbReference>
<dbReference type="PANTHER" id="PTHR30176">
    <property type="entry name" value="FERREDOXIN-TYPE PROTEIN NAPH"/>
    <property type="match status" value="1"/>
</dbReference>
<feature type="domain" description="4Fe-4S ferredoxin-type" evidence="8">
    <location>
        <begin position="253"/>
        <end position="285"/>
    </location>
</feature>
<comment type="caution">
    <text evidence="9">The sequence shown here is derived from an EMBL/GenBank/DDBJ whole genome shotgun (WGS) entry which is preliminary data.</text>
</comment>
<sequence length="467" mass="54097">MTQRQRIPVQQEPAPATTLYARREPIQVRHVRGIYQKLRDAGMGISIFVYMILPWVQYNGRQAMLFDLPQRRFDIFMFSFWPQDFMFLAWALILSALALFALTVFAGRVYCGYLCPQTNWTRLFFTIERWCEGDRLQRQNLAAAPWSLNKLFRRTVKHSGWLIVSLATGLTFVGYFTPIRELIPDFFTGQIGGWAWFWIGFFTLATYGNAGFMREQVCLYMCPYARFQSVMFDANTLIVSYDEERGEPRRRGLRKTADPGEAFGDCIDCNLCVQVCPTGIDIREGLQVGCITCAACIDACDEVMTRIDRPKGLIRYTTENALAGRLQKLLRPRLIAYGAVLGALTLLFTWQLYQRVPLQLDALRDRHELYRQTSDGFIENSYRLELLNKSQRTQHYRLTLEGPDVLTLVAGPQIFPLASGEHRSVPVTVRYDPYEEPPADSRIWFRVQSLDDPRQENRHESRFIHPD</sequence>
<dbReference type="InterPro" id="IPR013783">
    <property type="entry name" value="Ig-like_fold"/>
</dbReference>
<dbReference type="InterPro" id="IPR032879">
    <property type="entry name" value="FixG_C"/>
</dbReference>
<keyword evidence="7" id="KW-1133">Transmembrane helix</keyword>
<keyword evidence="2" id="KW-0004">4Fe-4S</keyword>
<dbReference type="Pfam" id="PF11614">
    <property type="entry name" value="FixG_C"/>
    <property type="match status" value="1"/>
</dbReference>
<dbReference type="Pfam" id="PF12801">
    <property type="entry name" value="Fer4_5"/>
    <property type="match status" value="1"/>
</dbReference>
<dbReference type="PROSITE" id="PS51379">
    <property type="entry name" value="4FE4S_FER_2"/>
    <property type="match status" value="1"/>
</dbReference>
<dbReference type="InterPro" id="IPR051684">
    <property type="entry name" value="Electron_Trans/Redox"/>
</dbReference>
<accession>A0ABT0EA24</accession>
<keyword evidence="1" id="KW-0813">Transport</keyword>
<evidence type="ECO:0000256" key="2">
    <source>
        <dbReference type="ARBA" id="ARBA00022485"/>
    </source>
</evidence>
<dbReference type="EMBL" id="JALKII010000011">
    <property type="protein sequence ID" value="MCK0538674.1"/>
    <property type="molecule type" value="Genomic_DNA"/>
</dbReference>
<dbReference type="PANTHER" id="PTHR30176:SF3">
    <property type="entry name" value="FERREDOXIN-TYPE PROTEIN NAPH"/>
    <property type="match status" value="1"/>
</dbReference>
<dbReference type="Proteomes" id="UP001165524">
    <property type="component" value="Unassembled WGS sequence"/>
</dbReference>
<keyword evidence="10" id="KW-1185">Reference proteome</keyword>
<dbReference type="InterPro" id="IPR017900">
    <property type="entry name" value="4Fe4S_Fe_S_CS"/>
</dbReference>
<keyword evidence="6" id="KW-0411">Iron-sulfur</keyword>
<dbReference type="NCBIfam" id="TIGR02745">
    <property type="entry name" value="ccoG_rdxA_fixG"/>
    <property type="match status" value="1"/>
</dbReference>
<feature type="transmembrane region" description="Helical" evidence="7">
    <location>
        <begin position="334"/>
        <end position="353"/>
    </location>
</feature>
<evidence type="ECO:0000313" key="10">
    <source>
        <dbReference type="Proteomes" id="UP001165524"/>
    </source>
</evidence>
<gene>
    <name evidence="9" type="primary">ccoG</name>
    <name evidence="9" type="ORF">MU846_13245</name>
</gene>